<dbReference type="GO" id="GO:0004842">
    <property type="term" value="F:ubiquitin-protein transferase activity"/>
    <property type="evidence" value="ECO:0007669"/>
    <property type="project" value="InterPro"/>
</dbReference>
<gene>
    <name evidence="12" type="ORF">B5M09_005322</name>
</gene>
<dbReference type="PROSITE" id="PS50030">
    <property type="entry name" value="UBA"/>
    <property type="match status" value="1"/>
</dbReference>
<dbReference type="Pfam" id="PF00622">
    <property type="entry name" value="SPRY"/>
    <property type="match status" value="1"/>
</dbReference>
<dbReference type="InterPro" id="IPR016181">
    <property type="entry name" value="Acyl_CoA_acyltransferase"/>
</dbReference>
<dbReference type="InterPro" id="IPR001870">
    <property type="entry name" value="B30.2/SPRY"/>
</dbReference>
<dbReference type="InterPro" id="IPR042469">
    <property type="entry name" value="HECTD3"/>
</dbReference>
<dbReference type="PROSITE" id="PS50237">
    <property type="entry name" value="HECT"/>
    <property type="match status" value="1"/>
</dbReference>
<dbReference type="Gene3D" id="3.40.50.150">
    <property type="entry name" value="Vaccinia Virus protein VP39"/>
    <property type="match status" value="1"/>
</dbReference>
<dbReference type="GO" id="GO:0016747">
    <property type="term" value="F:acyltransferase activity, transferring groups other than amino-acyl groups"/>
    <property type="evidence" value="ECO:0007669"/>
    <property type="project" value="InterPro"/>
</dbReference>
<evidence type="ECO:0000259" key="11">
    <source>
        <dbReference type="PROSITE" id="PS50918"/>
    </source>
</evidence>
<dbReference type="Gene3D" id="2.20.110.10">
    <property type="entry name" value="Histone H3 K4-specific methyltransferase SET7/9 N-terminal domain"/>
    <property type="match status" value="1"/>
</dbReference>
<feature type="domain" description="B30.2/SPRY" evidence="9">
    <location>
        <begin position="1489"/>
        <end position="1696"/>
    </location>
</feature>
<keyword evidence="3" id="KW-0677">Repeat</keyword>
<dbReference type="PROSITE" id="PS50918">
    <property type="entry name" value="WWE"/>
    <property type="match status" value="1"/>
</dbReference>
<feature type="active site" description="Glycyl thioester intermediate" evidence="6">
    <location>
        <position position="3080"/>
    </location>
</feature>
<dbReference type="SMART" id="SM00449">
    <property type="entry name" value="SPRY"/>
    <property type="match status" value="1"/>
</dbReference>
<evidence type="ECO:0000259" key="9">
    <source>
        <dbReference type="PROSITE" id="PS50188"/>
    </source>
</evidence>
<dbReference type="InterPro" id="IPR013320">
    <property type="entry name" value="ConA-like_dom_sf"/>
</dbReference>
<dbReference type="InterPro" id="IPR043136">
    <property type="entry name" value="B30.2/SPRY_sf"/>
</dbReference>
<dbReference type="Pfam" id="PF01135">
    <property type="entry name" value="PCMT"/>
    <property type="match status" value="1"/>
</dbReference>
<feature type="domain" description="HECT" evidence="10">
    <location>
        <begin position="2861"/>
        <end position="3081"/>
    </location>
</feature>
<keyword evidence="2" id="KW-0597">Phosphoprotein</keyword>
<dbReference type="Gene3D" id="3.40.630.30">
    <property type="match status" value="1"/>
</dbReference>
<feature type="domain" description="WWE" evidence="11">
    <location>
        <begin position="2412"/>
        <end position="2496"/>
    </location>
</feature>
<dbReference type="InterPro" id="IPR035983">
    <property type="entry name" value="Hect_E3_ubiquitin_ligase"/>
</dbReference>
<evidence type="ECO:0000256" key="5">
    <source>
        <dbReference type="ARBA" id="ARBA00023242"/>
    </source>
</evidence>
<dbReference type="SUPFAM" id="SSF53335">
    <property type="entry name" value="S-adenosyl-L-methionine-dependent methyltransferases"/>
    <property type="match status" value="1"/>
</dbReference>
<dbReference type="SMART" id="SM00698">
    <property type="entry name" value="MORN"/>
    <property type="match status" value="3"/>
</dbReference>
<sequence>MLEALVHRIATSKDDAQSTLDSLSHLVYASLYGGLVALLQHGAASNDDGGFSTHLALECLPLLQNVNTSLNTIALAFLSTDRADLSAPPPPVHLHKKRPHSDDDASSSHGNSIMTARIPLKRQRTLYREPDADRQQLDFAHAIKAMLENVHSAITGSSTDVINPTSLLNWELSDSTSTSLMAYFDLSFQAANELVRVSRCHSFASVLVFVAENPTQLPLLQIEMETDCIKTSLALLVELQMTIATVQTPSTDTPVQILHADVQQKLMRWKGAMAVLLSLGWTVSTSGWYHLEYIGRESSRQSLLDAADVLAQYILLCDQRHHQLTATHHMLQLEAMASTPSKPGGSSAAPPLEFHCPITHHVYTTSADLADHAAQLEPWLKCMVYCRMKKLFWYSPYSAQPQGNLHYPSYTSCRFEVQASSDVLWVRHPFYLYHACLGHLIVAPSKDENDDDADFLYGLPCVQGHVQFAHARVFPSEVPVVHSLVSCTLDDVDATATALSHEFLHSLVHNEGESDCMWFTQRLGPVPTRSIRRMQVERKVVGLALVVSGLLAAAASNADHPAWPRLRKEFQSFHQWLHQQSQHPSTESLENVELWASFLLQVFADGPGFDLWAIHTQEEFVLHQVFGFLKRMHGTKLSENLRQRVLRLRRAAWLEMIGLVVLERHLQTGRPVLPTCQHIAVDALTMLFQQRPASSIRYGKWWSKLLQATHTWTRDAGTIADSLYRLWRQPKSIHSVEPCPAAAGAVASLFDAAEMSSEAWTTALFLTLECLQTQSVVELILNQFHQWLMQANDDSVRRGHRLVCLCLERLPPCSPEDLFPCLSTVCTLVCTQLHLFSHGTQHHLVHGLQTMLPRIQPMPILLEFITVLAAMHQDPTLVTVEPYLVQNQTRLELALKPTLSVYAPTLPAVEAAAAAVEAWSMQSTVASWLSSAAANAMSSSTHVQQTQAQLLGLGSLILFAQDCSKISIGHTVRMTSPSVVVPVTDGIVLSVHRDKTLRATCRCLFRSRSAATPFYVVHVTAGLLHFPCKHPPTTLGLDPSMLSLVEQVATSASCLAMSNWFFKVWLRSMDQQQQHAPLSNDKLAYLLGIAMHPLTFPLPPHALVSPDTAIQPRTYWRVEQMYRHVGYELGRLHLLETLYPGHTLLLACGQSNAQSPPPPPPSATSSALLPTRGRRRPAGLSPSQVLTRDHLKHIAAIAPSVGSTQELAKLIDMGYSPTLSAYVLRYYQHNLQGAIQWLVNDQNYDDIRHIGLQSSTVDLLLPSPHSMTSHYRLNAQVKETLLLSCSTSADMLSALRQVPRESFVPRLYAKEVEDDHAIAHPLGYTLPSMYQCLQVLEALNLEPGVRVLDIGTGSGYFVTLLATLMGNKATISSWEQDADRLAYAYIYMAQSVQDGHNIVYPNFVETFVCNAFLTSQCDDAVFDRVHVGASCPRESVDLLLQYVALHGILVVPIDGSLYRIHKNQPTNDWLQLPVEPLGAYSIESLTPPTLDVLASQLGQDHTRSFGLHGFEERTYVHKPRVLVMDEPDPTETQPPRMAANMLFQVDLADTTSSCPQLVQQGRSHTGLVVTRVGPMPVQLKELSMGIGWILPGFDPNPESGLGVGDDQFSYAYDGRRKKKWHHGISDDYWKQSCKAGDVVGCLLDLDQGNMSFMLNGTSLGVAYSDLRREFPVGGYSPACSMDGGESVWFNFGVKAFLYPPSHPFCPLAEFAYLPLLDLPSSPDSTLFVAKHIHDDAVAATPLTDPTTTILLGRNKIQPLDSNLSWFYPRQGRHTRHMLSQDLQHDVRIALARSFLASHTSKMAPADLIAYLSVASEHPQVVDSLNVTAQDIPWLVDTMQRQLETAADAMVIEESRHPMSHRLMSLTPTVIVALKTLRTNLLDVDTAMEKGNAKGAMVHLQRATETLVSRTEREPGDHFQRCRAQLEATYQRLRSAASISNDLITLQQPQHRLPILDKVALLKQALELFESLVSFPSQTHKSLQDMLITTDGAGSTWLQSILRYIRTPAAPEKVRVLSTLVLCLHRNRTRLPAALQPHLASFLWFVQPELNFLYRKSVKWRLHSNPYFQTLLQAVTSVSSVTEHRIQRCVCIGLYIYVYNFVGESRVGAHVFGYHAEMHRWHQELIETVKGLDVMLPATWQPIIAKQFNPLTMLKQLFKQFEASIKTDVQRWHKNRRELWIRQVDQAYHPALLSQCLCVFNETLLPASRECGWATERNKWLRHVQAACTVGDVAMQLMVLAGFIDVESHTSSWGSQSYDWRKAVMGLTKTDLAEDAQLHVSGQWTDGHVVADNDLSASVAIDRMFEDSTKLFRVRQAENVHVIAAFEYKTSLIRKINVRLRKTYSNNSTPVTAGMVFVFPVYPTPEDMLKVGHYDYFTSDKYQSYVLNMRRRGLLPLPVLMEDLADVIKRQEDHSSAYLNVNSAYLWCYKPHEEWLLYPSSIEYMIESKFQAYCQGEMSCHGEFVVGGEDVVLDYQHMVQYTQTALFASPTTCRIKRVQVTMDMKIKLTAHQCMEVEHMAFFGLQEMAAEEAYNTWTHTFHSLAMARQPHDAFQTSGTQLYRVLSEKSPVHSFPSLSASISTYVLYGEIVAITCRHGRWGCLGHAEAWCLIDSHQPSFFPISQARAAAQGTVPWLPDQPVHCVAPNGEAYSGVFQIGASRQVDEELVHMVNRLRETSGRCVTNLMVADIYASLHGKHKDYPYLSIFPIPAITGRLDVLRAINMRLAQCLMFVGIGLPSAQPDWLGGIVLQAKSCLFLETKMHVWKKIWSESYSVERSSEVVSINRHLAFKARESLRETAHVLQPDLCVYYPTVFVQLWRELHCTPPGLLRRSDGKSWFTKFKGEPSIDDGGLYRETTATTEVFPIQLAAPIWKLLVSEILTPSDFAQFDVATGQTLRYLRLTAFDSDAMFASIFPDQSFTCINEQDQLVELIPNGANVRVTLANRFEYADALESYRLHQFDEAVACIRNGLASIVQVDLLPMFTWAELELLVCGRPTLNLALLRKKTEYSPDMDMQDTLVERFWRTLAGFTSDEQQLFLQFVWGRSRLPFSEVDFGSYTFKLVRHMSPSNPDEYLPVAHTCFFQSGFSYMLTPWTRVMAPALARHANDELVARYLTPQFPHPYTMDHAFGYISYATTTTSEDILAIVRVNPATLEQEAIGSIGMIYSNDDDTAKFGYWLGQAHWGKGVASAAVHSFLTGVISNDNDRRGVKLVEASVYAPNAASQRILEKNGFQVLRVDPKLPYRDGGGYYKYTGDWALGKMHGHGIFFLGDGSTYEGTFVHGEMQGMGLRRWPDGTTYSGEFCRGEMHGEGTFIASSGKRIGPDGLPDATPLVFRDAVVPEETNGVGDTMPGSSPVVVVIAPPIKLLPQFQVACCVDKATTSSNNPSPEVRTRLLVVSVLTNVLLVFHVQGSTSSDVVVGPTVVVEESRHGIRMSLFQGKSPVDAAREAAAAAAAFDADSKDKRKKSTVVEAVHGESATSAAPVPLLMAFEDPTTQANVVEMIVWTLNGVATVPSIQLPMEAATTCGEYFLQFDSIIDTQGMPSAYFGFTIVRGDADLSFGAAGDKGKKDALKKK</sequence>
<evidence type="ECO:0000259" key="10">
    <source>
        <dbReference type="PROSITE" id="PS50237"/>
    </source>
</evidence>
<name>A0A425D1F8_APHAT</name>
<dbReference type="GO" id="GO:0005737">
    <property type="term" value="C:cytoplasm"/>
    <property type="evidence" value="ECO:0007669"/>
    <property type="project" value="TreeGrafter"/>
</dbReference>
<dbReference type="CDD" id="cd11709">
    <property type="entry name" value="SPRY"/>
    <property type="match status" value="1"/>
</dbReference>
<organism evidence="12 13">
    <name type="scientific">Aphanomyces astaci</name>
    <name type="common">Crayfish plague agent</name>
    <dbReference type="NCBI Taxonomy" id="112090"/>
    <lineage>
        <taxon>Eukaryota</taxon>
        <taxon>Sar</taxon>
        <taxon>Stramenopiles</taxon>
        <taxon>Oomycota</taxon>
        <taxon>Saprolegniomycetes</taxon>
        <taxon>Saprolegniales</taxon>
        <taxon>Verrucalvaceae</taxon>
        <taxon>Aphanomyces</taxon>
    </lineage>
</organism>
<dbReference type="InterPro" id="IPR009060">
    <property type="entry name" value="UBA-like_sf"/>
</dbReference>
<keyword evidence="13" id="KW-1185">Reference proteome</keyword>
<dbReference type="Pfam" id="PF00632">
    <property type="entry name" value="HECT"/>
    <property type="match status" value="1"/>
</dbReference>
<dbReference type="Pfam" id="PF13302">
    <property type="entry name" value="Acetyltransf_3"/>
    <property type="match status" value="1"/>
</dbReference>
<dbReference type="PANTHER" id="PTHR46654">
    <property type="entry name" value="E3 UBIQUITIN-PROTEIN LIGASE HECTD3"/>
    <property type="match status" value="1"/>
</dbReference>
<evidence type="ECO:0000256" key="1">
    <source>
        <dbReference type="ARBA" id="ARBA00004123"/>
    </source>
</evidence>
<evidence type="ECO:0000256" key="4">
    <source>
        <dbReference type="ARBA" id="ARBA00022786"/>
    </source>
</evidence>
<protein>
    <recommendedName>
        <fullName evidence="14">UBA domain-containing protein</fullName>
    </recommendedName>
</protein>
<feature type="region of interest" description="Disordered" evidence="7">
    <location>
        <begin position="1150"/>
        <end position="1183"/>
    </location>
</feature>
<evidence type="ECO:0000313" key="12">
    <source>
        <dbReference type="EMBL" id="RQM23163.1"/>
    </source>
</evidence>
<dbReference type="InterPro" id="IPR003409">
    <property type="entry name" value="MORN"/>
</dbReference>
<dbReference type="SUPFAM" id="SSF56204">
    <property type="entry name" value="Hect, E3 ligase catalytic domain"/>
    <property type="match status" value="1"/>
</dbReference>
<evidence type="ECO:0000256" key="2">
    <source>
        <dbReference type="ARBA" id="ARBA00022553"/>
    </source>
</evidence>
<feature type="region of interest" description="Disordered" evidence="7">
    <location>
        <begin position="87"/>
        <end position="114"/>
    </location>
</feature>
<dbReference type="InterPro" id="IPR000182">
    <property type="entry name" value="GNAT_dom"/>
</dbReference>
<dbReference type="InterPro" id="IPR037197">
    <property type="entry name" value="WWE_dom_sf"/>
</dbReference>
<dbReference type="EMBL" id="MZMZ02003017">
    <property type="protein sequence ID" value="RQM23163.1"/>
    <property type="molecule type" value="Genomic_DNA"/>
</dbReference>
<dbReference type="InterPro" id="IPR004170">
    <property type="entry name" value="WWE_dom"/>
</dbReference>
<keyword evidence="4 6" id="KW-0833">Ubl conjugation pathway</keyword>
<evidence type="ECO:0000256" key="7">
    <source>
        <dbReference type="SAM" id="MobiDB-lite"/>
    </source>
</evidence>
<evidence type="ECO:0000256" key="6">
    <source>
        <dbReference type="PROSITE-ProRule" id="PRU00104"/>
    </source>
</evidence>
<dbReference type="PANTHER" id="PTHR46654:SF1">
    <property type="entry name" value="E3 UBIQUITIN-PROTEIN LIGASE HECTD3"/>
    <property type="match status" value="1"/>
</dbReference>
<evidence type="ECO:0000256" key="3">
    <source>
        <dbReference type="ARBA" id="ARBA00022737"/>
    </source>
</evidence>
<proteinExistence type="predicted"/>
<dbReference type="GO" id="GO:0005634">
    <property type="term" value="C:nucleus"/>
    <property type="evidence" value="ECO:0007669"/>
    <property type="project" value="UniProtKB-SubCell"/>
</dbReference>
<dbReference type="SUPFAM" id="SSF49899">
    <property type="entry name" value="Concanavalin A-like lectins/glucanases"/>
    <property type="match status" value="1"/>
</dbReference>
<dbReference type="VEuPathDB" id="FungiDB:H257_08498"/>
<dbReference type="InterPro" id="IPR003877">
    <property type="entry name" value="SPRY_dom"/>
</dbReference>
<dbReference type="Pfam" id="PF02825">
    <property type="entry name" value="WWE"/>
    <property type="match status" value="1"/>
</dbReference>
<dbReference type="Gene3D" id="3.90.1750.10">
    <property type="entry name" value="Hect, E3 ligase catalytic domains"/>
    <property type="match status" value="1"/>
</dbReference>
<dbReference type="VEuPathDB" id="FungiDB:H257_08500"/>
<evidence type="ECO:0008006" key="14">
    <source>
        <dbReference type="Google" id="ProtNLM"/>
    </source>
</evidence>
<dbReference type="InterPro" id="IPR029063">
    <property type="entry name" value="SAM-dependent_MTases_sf"/>
</dbReference>
<dbReference type="Pfam" id="PF02493">
    <property type="entry name" value="MORN"/>
    <property type="match status" value="3"/>
</dbReference>
<accession>A0A425D1F8</accession>
<dbReference type="Gene3D" id="2.60.120.920">
    <property type="match status" value="1"/>
</dbReference>
<dbReference type="SMART" id="SM00119">
    <property type="entry name" value="HECTc"/>
    <property type="match status" value="1"/>
</dbReference>
<dbReference type="SUPFAM" id="SSF82185">
    <property type="entry name" value="Histone H3 K4-specific methyltransferase SET7/9 N-terminal domain"/>
    <property type="match status" value="1"/>
</dbReference>
<dbReference type="Gene3D" id="3.30.720.50">
    <property type="match status" value="1"/>
</dbReference>
<evidence type="ECO:0000259" key="8">
    <source>
        <dbReference type="PROSITE" id="PS50030"/>
    </source>
</evidence>
<dbReference type="Gene3D" id="3.30.2160.10">
    <property type="entry name" value="Hect, E3 ligase catalytic domain"/>
    <property type="match status" value="1"/>
</dbReference>
<dbReference type="SUPFAM" id="SSF117839">
    <property type="entry name" value="WWE domain"/>
    <property type="match status" value="1"/>
</dbReference>
<dbReference type="Proteomes" id="UP000284702">
    <property type="component" value="Unassembled WGS sequence"/>
</dbReference>
<reference evidence="12" key="1">
    <citation type="submission" date="2018-07" db="EMBL/GenBank/DDBJ databases">
        <title>Annotation of Aphanomyces astaci genome assembly.</title>
        <authorList>
            <person name="Studholme D.J."/>
        </authorList>
    </citation>
    <scope>NUCLEOTIDE SEQUENCE [LARGE SCALE GENOMIC DNA]</scope>
    <source>
        <strain evidence="12">Pc</strain>
    </source>
</reference>
<dbReference type="Gene3D" id="3.30.2410.10">
    <property type="entry name" value="Hect, E3 ligase catalytic domain"/>
    <property type="match status" value="1"/>
</dbReference>
<comment type="subcellular location">
    <subcellularLocation>
        <location evidence="1">Nucleus</location>
    </subcellularLocation>
</comment>
<comment type="caution">
    <text evidence="12">The sequence shown here is derived from an EMBL/GenBank/DDBJ whole genome shotgun (WGS) entry which is preliminary data.</text>
</comment>
<dbReference type="InterPro" id="IPR015940">
    <property type="entry name" value="UBA"/>
</dbReference>
<dbReference type="PROSITE" id="PS50188">
    <property type="entry name" value="B302_SPRY"/>
    <property type="match status" value="1"/>
</dbReference>
<dbReference type="InterPro" id="IPR000569">
    <property type="entry name" value="HECT_dom"/>
</dbReference>
<dbReference type="SUPFAM" id="SSF46934">
    <property type="entry name" value="UBA-like"/>
    <property type="match status" value="1"/>
</dbReference>
<feature type="domain" description="UBA" evidence="8">
    <location>
        <begin position="1200"/>
        <end position="1241"/>
    </location>
</feature>
<dbReference type="SUPFAM" id="SSF55729">
    <property type="entry name" value="Acyl-CoA N-acyltransferases (Nat)"/>
    <property type="match status" value="1"/>
</dbReference>
<keyword evidence="5" id="KW-0539">Nucleus</keyword>
<evidence type="ECO:0000313" key="13">
    <source>
        <dbReference type="Proteomes" id="UP000284702"/>
    </source>
</evidence>